<name>K1PRB9_MAGGI</name>
<accession>K1PRB9</accession>
<dbReference type="EMBL" id="JH817916">
    <property type="protein sequence ID" value="EKC26832.1"/>
    <property type="molecule type" value="Genomic_DNA"/>
</dbReference>
<protein>
    <recommendedName>
        <fullName evidence="2">Retrotransposon gag domain-containing protein</fullName>
    </recommendedName>
</protein>
<dbReference type="AlphaFoldDB" id="K1PRB9"/>
<evidence type="ECO:0008006" key="2">
    <source>
        <dbReference type="Google" id="ProtNLM"/>
    </source>
</evidence>
<organism evidence="1">
    <name type="scientific">Magallana gigas</name>
    <name type="common">Pacific oyster</name>
    <name type="synonym">Crassostrea gigas</name>
    <dbReference type="NCBI Taxonomy" id="29159"/>
    <lineage>
        <taxon>Eukaryota</taxon>
        <taxon>Metazoa</taxon>
        <taxon>Spiralia</taxon>
        <taxon>Lophotrochozoa</taxon>
        <taxon>Mollusca</taxon>
        <taxon>Bivalvia</taxon>
        <taxon>Autobranchia</taxon>
        <taxon>Pteriomorphia</taxon>
        <taxon>Ostreida</taxon>
        <taxon>Ostreoidea</taxon>
        <taxon>Ostreidae</taxon>
        <taxon>Magallana</taxon>
    </lineage>
</organism>
<reference evidence="1" key="1">
    <citation type="journal article" date="2012" name="Nature">
        <title>The oyster genome reveals stress adaptation and complexity of shell formation.</title>
        <authorList>
            <person name="Zhang G."/>
            <person name="Fang X."/>
            <person name="Guo X."/>
            <person name="Li L."/>
            <person name="Luo R."/>
            <person name="Xu F."/>
            <person name="Yang P."/>
            <person name="Zhang L."/>
            <person name="Wang X."/>
            <person name="Qi H."/>
            <person name="Xiong Z."/>
            <person name="Que H."/>
            <person name="Xie Y."/>
            <person name="Holland P.W."/>
            <person name="Paps J."/>
            <person name="Zhu Y."/>
            <person name="Wu F."/>
            <person name="Chen Y."/>
            <person name="Wang J."/>
            <person name="Peng C."/>
            <person name="Meng J."/>
            <person name="Yang L."/>
            <person name="Liu J."/>
            <person name="Wen B."/>
            <person name="Zhang N."/>
            <person name="Huang Z."/>
            <person name="Zhu Q."/>
            <person name="Feng Y."/>
            <person name="Mount A."/>
            <person name="Hedgecock D."/>
            <person name="Xu Z."/>
            <person name="Liu Y."/>
            <person name="Domazet-Loso T."/>
            <person name="Du Y."/>
            <person name="Sun X."/>
            <person name="Zhang S."/>
            <person name="Liu B."/>
            <person name="Cheng P."/>
            <person name="Jiang X."/>
            <person name="Li J."/>
            <person name="Fan D."/>
            <person name="Wang W."/>
            <person name="Fu W."/>
            <person name="Wang T."/>
            <person name="Wang B."/>
            <person name="Zhang J."/>
            <person name="Peng Z."/>
            <person name="Li Y."/>
            <person name="Li N."/>
            <person name="Wang J."/>
            <person name="Chen M."/>
            <person name="He Y."/>
            <person name="Tan F."/>
            <person name="Song X."/>
            <person name="Zheng Q."/>
            <person name="Huang R."/>
            <person name="Yang H."/>
            <person name="Du X."/>
            <person name="Chen L."/>
            <person name="Yang M."/>
            <person name="Gaffney P.M."/>
            <person name="Wang S."/>
            <person name="Luo L."/>
            <person name="She Z."/>
            <person name="Ming Y."/>
            <person name="Huang W."/>
            <person name="Zhang S."/>
            <person name="Huang B."/>
            <person name="Zhang Y."/>
            <person name="Qu T."/>
            <person name="Ni P."/>
            <person name="Miao G."/>
            <person name="Wang J."/>
            <person name="Wang Q."/>
            <person name="Steinberg C.E."/>
            <person name="Wang H."/>
            <person name="Li N."/>
            <person name="Qian L."/>
            <person name="Zhang G."/>
            <person name="Li Y."/>
            <person name="Yang H."/>
            <person name="Liu X."/>
            <person name="Wang J."/>
            <person name="Yin Y."/>
            <person name="Wang J."/>
        </authorList>
    </citation>
    <scope>NUCLEOTIDE SEQUENCE [LARGE SCALE GENOMIC DNA]</scope>
    <source>
        <strain evidence="1">05x7-T-G4-1.051#20</strain>
    </source>
</reference>
<evidence type="ECO:0000313" key="1">
    <source>
        <dbReference type="EMBL" id="EKC26832.1"/>
    </source>
</evidence>
<sequence>MTFMAYVNLNSLIDRQALDIFPFNASELVGHWFLTLGDQLKTNMDVFKEAFFKRFRDDGCQSDLDVVKQEDQESVDNFIHLFQLADCDLDLSEKHLVCRLERGLMLTSSSSSVNLSETIQATVNAAMIQMVMNNTGDHATVARYDIYCC</sequence>
<dbReference type="HOGENOM" id="CLU_1751449_0_0_1"/>
<dbReference type="InParanoid" id="K1PRB9"/>
<gene>
    <name evidence="1" type="ORF">CGI_10013872</name>
</gene>
<proteinExistence type="predicted"/>